<dbReference type="InterPro" id="IPR012501">
    <property type="entry name" value="Vps54_C"/>
</dbReference>
<dbReference type="GO" id="GO:0019905">
    <property type="term" value="F:syntaxin binding"/>
    <property type="evidence" value="ECO:0007669"/>
    <property type="project" value="TreeGrafter"/>
</dbReference>
<dbReference type="PANTHER" id="PTHR12965:SF0">
    <property type="entry name" value="VACUOLAR PROTEIN SORTING-ASSOCIATED PROTEIN 54"/>
    <property type="match status" value="1"/>
</dbReference>
<keyword evidence="3" id="KW-0813">Transport</keyword>
<evidence type="ECO:0000256" key="3">
    <source>
        <dbReference type="ARBA" id="ARBA00022448"/>
    </source>
</evidence>
<evidence type="ECO:0000259" key="7">
    <source>
        <dbReference type="Pfam" id="PF07928"/>
    </source>
</evidence>
<name>A0A238BPB0_9BILA</name>
<keyword evidence="9" id="KW-1185">Reference proteome</keyword>
<dbReference type="Pfam" id="PF07928">
    <property type="entry name" value="Vps54"/>
    <property type="match status" value="1"/>
</dbReference>
<evidence type="ECO:0000256" key="6">
    <source>
        <dbReference type="ARBA" id="ARBA00023054"/>
    </source>
</evidence>
<evidence type="ECO:0000256" key="4">
    <source>
        <dbReference type="ARBA" id="ARBA00022927"/>
    </source>
</evidence>
<dbReference type="GO" id="GO:0005829">
    <property type="term" value="C:cytosol"/>
    <property type="evidence" value="ECO:0007669"/>
    <property type="project" value="GOC"/>
</dbReference>
<dbReference type="OrthoDB" id="5791653at2759"/>
<dbReference type="Gene3D" id="1.20.1280.130">
    <property type="match status" value="1"/>
</dbReference>
<proteinExistence type="inferred from homology"/>
<keyword evidence="5" id="KW-0333">Golgi apparatus</keyword>
<dbReference type="PANTHER" id="PTHR12965">
    <property type="entry name" value="VACUOLAR PROTEIN SORTING 54"/>
    <property type="match status" value="1"/>
</dbReference>
<reference evidence="8 9" key="1">
    <citation type="submission" date="2015-12" db="EMBL/GenBank/DDBJ databases">
        <title>Draft genome of the nematode, Onchocerca flexuosa.</title>
        <authorList>
            <person name="Mitreva M."/>
        </authorList>
    </citation>
    <scope>NUCLEOTIDE SEQUENCE [LARGE SCALE GENOMIC DNA]</scope>
    <source>
        <strain evidence="8">Red Deer</strain>
    </source>
</reference>
<keyword evidence="4" id="KW-0653">Protein transport</keyword>
<dbReference type="GO" id="GO:0015031">
    <property type="term" value="P:protein transport"/>
    <property type="evidence" value="ECO:0007669"/>
    <property type="project" value="UniProtKB-KW"/>
</dbReference>
<evidence type="ECO:0000313" key="9">
    <source>
        <dbReference type="Proteomes" id="UP000242913"/>
    </source>
</evidence>
<protein>
    <recommendedName>
        <fullName evidence="7">Vacuolar protein sorting-associated protein 54 C-terminal domain-containing protein</fullName>
    </recommendedName>
</protein>
<dbReference type="InterPro" id="IPR039745">
    <property type="entry name" value="Vps54"/>
</dbReference>
<dbReference type="EMBL" id="KZ270039">
    <property type="protein sequence ID" value="OZC07221.1"/>
    <property type="molecule type" value="Genomic_DNA"/>
</dbReference>
<evidence type="ECO:0000256" key="2">
    <source>
        <dbReference type="ARBA" id="ARBA00009150"/>
    </source>
</evidence>
<feature type="non-terminal residue" evidence="8">
    <location>
        <position position="173"/>
    </location>
</feature>
<dbReference type="Gene3D" id="6.10.250.860">
    <property type="match status" value="1"/>
</dbReference>
<dbReference type="Proteomes" id="UP000242913">
    <property type="component" value="Unassembled WGS sequence"/>
</dbReference>
<dbReference type="GO" id="GO:0006896">
    <property type="term" value="P:Golgi to vacuole transport"/>
    <property type="evidence" value="ECO:0007669"/>
    <property type="project" value="TreeGrafter"/>
</dbReference>
<keyword evidence="6" id="KW-0175">Coiled coil</keyword>
<dbReference type="AlphaFoldDB" id="A0A238BPB0"/>
<organism evidence="8 9">
    <name type="scientific">Onchocerca flexuosa</name>
    <dbReference type="NCBI Taxonomy" id="387005"/>
    <lineage>
        <taxon>Eukaryota</taxon>
        <taxon>Metazoa</taxon>
        <taxon>Ecdysozoa</taxon>
        <taxon>Nematoda</taxon>
        <taxon>Chromadorea</taxon>
        <taxon>Rhabditida</taxon>
        <taxon>Spirurina</taxon>
        <taxon>Spiruromorpha</taxon>
        <taxon>Filarioidea</taxon>
        <taxon>Onchocercidae</taxon>
        <taxon>Onchocerca</taxon>
    </lineage>
</organism>
<gene>
    <name evidence="8" type="ORF">X798_05799</name>
</gene>
<dbReference type="GO" id="GO:0042147">
    <property type="term" value="P:retrograde transport, endosome to Golgi"/>
    <property type="evidence" value="ECO:0007669"/>
    <property type="project" value="InterPro"/>
</dbReference>
<accession>A0A238BPB0</accession>
<comment type="similarity">
    <text evidence="2">Belongs to the VPS54 family.</text>
</comment>
<evidence type="ECO:0000313" key="8">
    <source>
        <dbReference type="EMBL" id="OZC07221.1"/>
    </source>
</evidence>
<sequence>LRTLSSRCLQLILRFVPFIRSAFQEKLPVDKQSLLRHIDQLVRDYNDHAQEIVNKLITVIDHHLVTQLQTWNVKGSIPSPTFQQIGRQLGKFYNGLTGIMPDSMIKDLFLQVHKNFKDNLKAQLGLMNITPHDSLTYGLVGQEYMFFIKNLQAIPCCSDIKDESINEALFSKN</sequence>
<evidence type="ECO:0000256" key="1">
    <source>
        <dbReference type="ARBA" id="ARBA00004601"/>
    </source>
</evidence>
<feature type="domain" description="Vacuolar protein sorting-associated protein 54 C-terminal" evidence="7">
    <location>
        <begin position="4"/>
        <end position="61"/>
    </location>
</feature>
<dbReference type="GO" id="GO:0000938">
    <property type="term" value="C:GARP complex"/>
    <property type="evidence" value="ECO:0007669"/>
    <property type="project" value="InterPro"/>
</dbReference>
<feature type="non-terminal residue" evidence="8">
    <location>
        <position position="1"/>
    </location>
</feature>
<evidence type="ECO:0000256" key="5">
    <source>
        <dbReference type="ARBA" id="ARBA00023034"/>
    </source>
</evidence>
<comment type="subcellular location">
    <subcellularLocation>
        <location evidence="1">Golgi apparatus</location>
        <location evidence="1">trans-Golgi network</location>
    </subcellularLocation>
</comment>